<feature type="coiled-coil region" evidence="2">
    <location>
        <begin position="147"/>
        <end position="174"/>
    </location>
</feature>
<organism evidence="6 7">
    <name type="scientific">Cladobotryum mycophilum</name>
    <dbReference type="NCBI Taxonomy" id="491253"/>
    <lineage>
        <taxon>Eukaryota</taxon>
        <taxon>Fungi</taxon>
        <taxon>Dikarya</taxon>
        <taxon>Ascomycota</taxon>
        <taxon>Pezizomycotina</taxon>
        <taxon>Sordariomycetes</taxon>
        <taxon>Hypocreomycetidae</taxon>
        <taxon>Hypocreales</taxon>
        <taxon>Hypocreaceae</taxon>
        <taxon>Cladobotryum</taxon>
    </lineage>
</organism>
<evidence type="ECO:0000256" key="3">
    <source>
        <dbReference type="SAM" id="MobiDB-lite"/>
    </source>
</evidence>
<gene>
    <name evidence="6" type="ORF">PT974_02482</name>
</gene>
<feature type="domain" description="DUF7801" evidence="5">
    <location>
        <begin position="647"/>
        <end position="707"/>
    </location>
</feature>
<dbReference type="Pfam" id="PF25078">
    <property type="entry name" value="DUF7801"/>
    <property type="match status" value="1"/>
</dbReference>
<evidence type="ECO:0000259" key="5">
    <source>
        <dbReference type="Pfam" id="PF25078"/>
    </source>
</evidence>
<feature type="compositionally biased region" description="Polar residues" evidence="3">
    <location>
        <begin position="17"/>
        <end position="30"/>
    </location>
</feature>
<evidence type="ECO:0008006" key="8">
    <source>
        <dbReference type="Google" id="ProtNLM"/>
    </source>
</evidence>
<evidence type="ECO:0000313" key="7">
    <source>
        <dbReference type="Proteomes" id="UP001338125"/>
    </source>
</evidence>
<dbReference type="Proteomes" id="UP001338125">
    <property type="component" value="Unassembled WGS sequence"/>
</dbReference>
<dbReference type="PANTHER" id="PTHR32083:SF48">
    <property type="entry name" value="TRANS-GOLGI NETWORK-LOCALIZED SYP41-INTERACTING PROTEIN 1"/>
    <property type="match status" value="1"/>
</dbReference>
<evidence type="ECO:0000313" key="6">
    <source>
        <dbReference type="EMBL" id="KAK5997129.1"/>
    </source>
</evidence>
<dbReference type="Gene3D" id="1.10.287.1490">
    <property type="match status" value="1"/>
</dbReference>
<name>A0ABR0SYQ4_9HYPO</name>
<dbReference type="InterPro" id="IPR029191">
    <property type="entry name" value="Uds1"/>
</dbReference>
<dbReference type="EMBL" id="JAVFKD010000002">
    <property type="protein sequence ID" value="KAK5997129.1"/>
    <property type="molecule type" value="Genomic_DNA"/>
</dbReference>
<feature type="domain" description="Up-regulated during septation protein 1" evidence="4">
    <location>
        <begin position="72"/>
        <end position="193"/>
    </location>
</feature>
<feature type="region of interest" description="Disordered" evidence="3">
    <location>
        <begin position="455"/>
        <end position="475"/>
    </location>
</feature>
<evidence type="ECO:0000256" key="2">
    <source>
        <dbReference type="SAM" id="Coils"/>
    </source>
</evidence>
<dbReference type="Pfam" id="PF15456">
    <property type="entry name" value="Uds1"/>
    <property type="match status" value="1"/>
</dbReference>
<feature type="compositionally biased region" description="Basic and acidic residues" evidence="3">
    <location>
        <begin position="805"/>
        <end position="817"/>
    </location>
</feature>
<reference evidence="6 7" key="1">
    <citation type="submission" date="2024-01" db="EMBL/GenBank/DDBJ databases">
        <title>Complete genome of Cladobotryum mycophilum ATHUM6906.</title>
        <authorList>
            <person name="Christinaki A.C."/>
            <person name="Myridakis A.I."/>
            <person name="Kouvelis V.N."/>
        </authorList>
    </citation>
    <scope>NUCLEOTIDE SEQUENCE [LARGE SCALE GENOMIC DNA]</scope>
    <source>
        <strain evidence="6 7">ATHUM6906</strain>
    </source>
</reference>
<feature type="region of interest" description="Disordered" evidence="3">
    <location>
        <begin position="1"/>
        <end position="39"/>
    </location>
</feature>
<proteinExistence type="predicted"/>
<feature type="region of interest" description="Disordered" evidence="3">
    <location>
        <begin position="601"/>
        <end position="622"/>
    </location>
</feature>
<dbReference type="PANTHER" id="PTHR32083">
    <property type="entry name" value="CILIA AND FLAGELLA-ASSOCIATED PROTEIN 58-RELATED"/>
    <property type="match status" value="1"/>
</dbReference>
<evidence type="ECO:0000256" key="1">
    <source>
        <dbReference type="ARBA" id="ARBA00023054"/>
    </source>
</evidence>
<protein>
    <recommendedName>
        <fullName evidence="8">Up-regulated during septation protein 1 domain-containing protein</fullName>
    </recommendedName>
</protein>
<feature type="compositionally biased region" description="Polar residues" evidence="3">
    <location>
        <begin position="1"/>
        <end position="10"/>
    </location>
</feature>
<feature type="compositionally biased region" description="Basic and acidic residues" evidence="3">
    <location>
        <begin position="456"/>
        <end position="475"/>
    </location>
</feature>
<sequence length="848" mass="95795">MNGYHQTASNPYEYGGSRTTAPTFNHNGNTMPEDFDKNDPNDFENGAPPYDTMSSSQVPNTALADLKDPIQVHLLTETALSDSKDYQILTQEEVDKLKKQCLMWTQRVEVTRSNLAIQSKYRDAAISMAKLQSAGKSEEELQHDHAAREAETERRIMEKKCEQLSRELVDLEKRLLVPQRRLLYHTAGILQLTHKVSKRKAQQANGQINHGVPSSPESLYTLSHSRDSLAFPGDENYFEDPGVYQLDPLEIRQPPKSTIEIPLRSPVRDQTSQLRAEMDGMKEENAQLVGLMSEMEKKLKTLNLSLRDTIIRFNPEINSGYLEPPHPSPSNGPKPGDLLRYQIDYLESGLVAVQAEQDSFNGTVSTGGSSDQIEPVLISLWNKIQAGFAETKQRNEERRKHRAERGLADVDESDDDVFDVSEAYSLAAFSRRVDWLYHQSSTLKDQKSVLKRQIKQQRELNNKTDAEKDEEMERRQEELEQTRLLLDRAEKDAMDAQTMLSDALQDLEQARATAGSAGAADAAEEELQARSVRIESLEAEVRARSTRIESLEAEVQARSARIESLEGEIQARSVRIESLEAEIEARSVKIKAFETKVAGLESEHGNSGPKVTELNSRLDEATRDRERAEETARALQQEIEYNKADLSTKDKELAQREEEMEQLNMTIAELKTEVTIARAELDGAYGTRAERAADVAALKNNAELVKLRNHVERLKKELAGTVADLEAITKETIGAEREKIDLEHKLDEAMLDKAAVDADLHRARDQVAKLQEELDSERFKVVPGQGGTSRLGAGASMLSEQFRSTMREERKKFQEDIREERTKVRRLEEELNRLKRSQGHGKSPLSTR</sequence>
<keyword evidence="1 2" id="KW-0175">Coiled coil</keyword>
<evidence type="ECO:0000259" key="4">
    <source>
        <dbReference type="Pfam" id="PF15456"/>
    </source>
</evidence>
<comment type="caution">
    <text evidence="6">The sequence shown here is derived from an EMBL/GenBank/DDBJ whole genome shotgun (WGS) entry which is preliminary data.</text>
</comment>
<accession>A0ABR0SYQ4</accession>
<feature type="region of interest" description="Disordered" evidence="3">
    <location>
        <begin position="782"/>
        <end position="817"/>
    </location>
</feature>
<keyword evidence="7" id="KW-1185">Reference proteome</keyword>
<dbReference type="InterPro" id="IPR056703">
    <property type="entry name" value="DUF7801"/>
</dbReference>